<dbReference type="GO" id="GO:0016020">
    <property type="term" value="C:membrane"/>
    <property type="evidence" value="ECO:0007669"/>
    <property type="project" value="UniProtKB-SubCell"/>
</dbReference>
<feature type="transmembrane region" description="Helical" evidence="5">
    <location>
        <begin position="54"/>
        <end position="72"/>
    </location>
</feature>
<evidence type="ECO:0000256" key="1">
    <source>
        <dbReference type="ARBA" id="ARBA00004141"/>
    </source>
</evidence>
<protein>
    <recommendedName>
        <fullName evidence="6">EXS domain-containing protein</fullName>
    </recommendedName>
</protein>
<keyword evidence="8" id="KW-1185">Reference proteome</keyword>
<reference evidence="7 8" key="1">
    <citation type="journal article" date="2018" name="MBio">
        <title>Comparative Genomics Reveals the Core Gene Toolbox for the Fungus-Insect Symbiosis.</title>
        <authorList>
            <person name="Wang Y."/>
            <person name="Stata M."/>
            <person name="Wang W."/>
            <person name="Stajich J.E."/>
            <person name="White M.M."/>
            <person name="Moncalvo J.M."/>
        </authorList>
    </citation>
    <scope>NUCLEOTIDE SEQUENCE [LARGE SCALE GENOMIC DNA]</scope>
    <source>
        <strain evidence="7 8">AUS-77-4</strain>
    </source>
</reference>
<dbReference type="EMBL" id="MBFT01000117">
    <property type="protein sequence ID" value="PVU97141.1"/>
    <property type="molecule type" value="Genomic_DNA"/>
</dbReference>
<evidence type="ECO:0000256" key="5">
    <source>
        <dbReference type="SAM" id="Phobius"/>
    </source>
</evidence>
<dbReference type="OrthoDB" id="2159384at2759"/>
<dbReference type="InterPro" id="IPR004342">
    <property type="entry name" value="EXS_C"/>
</dbReference>
<dbReference type="PANTHER" id="PTHR10783:SF46">
    <property type="entry name" value="PROTEIN ERD1 HOMOLOG 2"/>
    <property type="match status" value="1"/>
</dbReference>
<evidence type="ECO:0000256" key="3">
    <source>
        <dbReference type="ARBA" id="ARBA00022989"/>
    </source>
</evidence>
<organism evidence="7 8">
    <name type="scientific">Furculomyces boomerangus</name>
    <dbReference type="NCBI Taxonomy" id="61424"/>
    <lineage>
        <taxon>Eukaryota</taxon>
        <taxon>Fungi</taxon>
        <taxon>Fungi incertae sedis</taxon>
        <taxon>Zoopagomycota</taxon>
        <taxon>Kickxellomycotina</taxon>
        <taxon>Harpellomycetes</taxon>
        <taxon>Harpellales</taxon>
        <taxon>Harpellaceae</taxon>
        <taxon>Furculomyces</taxon>
    </lineage>
</organism>
<dbReference type="Pfam" id="PF03124">
    <property type="entry name" value="EXS"/>
    <property type="match status" value="1"/>
</dbReference>
<keyword evidence="4 5" id="KW-0472">Membrane</keyword>
<evidence type="ECO:0000313" key="7">
    <source>
        <dbReference type="EMBL" id="PVU97141.1"/>
    </source>
</evidence>
<dbReference type="PROSITE" id="PS51380">
    <property type="entry name" value="EXS"/>
    <property type="match status" value="1"/>
</dbReference>
<feature type="transmembrane region" description="Helical" evidence="5">
    <location>
        <begin position="84"/>
        <end position="102"/>
    </location>
</feature>
<comment type="caution">
    <text evidence="7">The sequence shown here is derived from an EMBL/GenBank/DDBJ whole genome shotgun (WGS) entry which is preliminary data.</text>
</comment>
<feature type="transmembrane region" description="Helical" evidence="5">
    <location>
        <begin position="266"/>
        <end position="288"/>
    </location>
</feature>
<name>A0A2T9YXR8_9FUNG</name>
<dbReference type="PANTHER" id="PTHR10783">
    <property type="entry name" value="XENOTROPIC AND POLYTROPIC RETROVIRUS RECEPTOR 1-RELATED"/>
    <property type="match status" value="1"/>
</dbReference>
<accession>A0A2T9YXR8</accession>
<dbReference type="AlphaFoldDB" id="A0A2T9YXR8"/>
<proteinExistence type="predicted"/>
<keyword evidence="3 5" id="KW-1133">Transmembrane helix</keyword>
<evidence type="ECO:0000256" key="2">
    <source>
        <dbReference type="ARBA" id="ARBA00022692"/>
    </source>
</evidence>
<keyword evidence="2 5" id="KW-0812">Transmembrane</keyword>
<dbReference type="STRING" id="61424.A0A2T9YXR8"/>
<sequence length="428" mass="49232">MSFSLAYQSLVLLVLCALGWGIDLWVFNKAHVPAPTILKLSNRSKNRTGSHHGSVLKLSLLFLFAVLLLCYIDSFVQNLNSKNYFQTFSFVLIFVLILFPFSKLFGGLRLSLLRTVFRVLNFFSTDQTELSDIVFTDVLTSCSKTFADISVVFCSLSSVITTTSKRDLHFDDVLGLTSPDSNVFDIGVCNSPLFNPLITSIPYSLRLYQCIRDYYQSDPDSLARKRHIANAVKYLSSFPVIFLSAFQKKYMSYRSKDIGTQFDEVWFLRLLFFLWFLSAFFSSLYSFYWDIAFDWDLGNFRTWNLTDIVYAILTPDFEYQDLETGSSLFSTNKSSSVSILDVPHSSSLYTGPPLLRSTLVYKKPIYYYLAMCLDLLLRATWTIKLSSHIEIDSIPYSGFILNLLEIIRRSVWILFRVEKEHAQNLSQQ</sequence>
<comment type="subcellular location">
    <subcellularLocation>
        <location evidence="1">Membrane</location>
        <topology evidence="1">Multi-pass membrane protein</topology>
    </subcellularLocation>
</comment>
<evidence type="ECO:0000313" key="8">
    <source>
        <dbReference type="Proteomes" id="UP000245699"/>
    </source>
</evidence>
<feature type="domain" description="EXS" evidence="6">
    <location>
        <begin position="186"/>
        <end position="428"/>
    </location>
</feature>
<gene>
    <name evidence="7" type="ORF">BB559_002136</name>
</gene>
<evidence type="ECO:0000259" key="6">
    <source>
        <dbReference type="PROSITE" id="PS51380"/>
    </source>
</evidence>
<dbReference type="Proteomes" id="UP000245699">
    <property type="component" value="Unassembled WGS sequence"/>
</dbReference>
<evidence type="ECO:0000256" key="4">
    <source>
        <dbReference type="ARBA" id="ARBA00023136"/>
    </source>
</evidence>
<dbReference type="GO" id="GO:0005737">
    <property type="term" value="C:cytoplasm"/>
    <property type="evidence" value="ECO:0007669"/>
    <property type="project" value="TreeGrafter"/>
</dbReference>